<dbReference type="AlphaFoldDB" id="A0A931CHU9"/>
<name>A0A931CHU9_9MICC</name>
<protein>
    <submittedName>
        <fullName evidence="1">Uncharacterized protein</fullName>
    </submittedName>
</protein>
<proteinExistence type="predicted"/>
<dbReference type="Proteomes" id="UP000655366">
    <property type="component" value="Unassembled WGS sequence"/>
</dbReference>
<evidence type="ECO:0000313" key="2">
    <source>
        <dbReference type="Proteomes" id="UP000655366"/>
    </source>
</evidence>
<accession>A0A931CHU9</accession>
<keyword evidence="2" id="KW-1185">Reference proteome</keyword>
<gene>
    <name evidence="1" type="ORF">IV500_04180</name>
</gene>
<reference evidence="1 2" key="1">
    <citation type="submission" date="2020-11" db="EMBL/GenBank/DDBJ databases">
        <title>Arthrobacter antarcticus sp. nov., isolated from Antarctic Soil.</title>
        <authorList>
            <person name="Li J."/>
        </authorList>
    </citation>
    <scope>NUCLEOTIDE SEQUENCE [LARGE SCALE GENOMIC DNA]</scope>
    <source>
        <strain evidence="1 2">Z1-20</strain>
    </source>
</reference>
<organism evidence="1 2">
    <name type="scientific">Arthrobacter terrae</name>
    <dbReference type="NCBI Taxonomy" id="2935737"/>
    <lineage>
        <taxon>Bacteria</taxon>
        <taxon>Bacillati</taxon>
        <taxon>Actinomycetota</taxon>
        <taxon>Actinomycetes</taxon>
        <taxon>Micrococcales</taxon>
        <taxon>Micrococcaceae</taxon>
        <taxon>Arthrobacter</taxon>
    </lineage>
</organism>
<sequence length="98" mass="10238">MSGRANANLLGNAKTDLAGMHTALSAVLAIHAPVSRYHHDRWAEKTFAATEAAETDFHEQCSGEDCEPPSIRAAQHCAACGPGIQYPCMTAAAALGDS</sequence>
<comment type="caution">
    <text evidence="1">The sequence shown here is derived from an EMBL/GenBank/DDBJ whole genome shotgun (WGS) entry which is preliminary data.</text>
</comment>
<dbReference type="RefSeq" id="WP_196395576.1">
    <property type="nucleotide sequence ID" value="NZ_JADNYM010000005.1"/>
</dbReference>
<evidence type="ECO:0000313" key="1">
    <source>
        <dbReference type="EMBL" id="MBG0738618.1"/>
    </source>
</evidence>
<dbReference type="EMBL" id="JADNYM010000005">
    <property type="protein sequence ID" value="MBG0738618.1"/>
    <property type="molecule type" value="Genomic_DNA"/>
</dbReference>